<dbReference type="OrthoDB" id="2555515at2759"/>
<evidence type="ECO:0000313" key="5">
    <source>
        <dbReference type="Proteomes" id="UP000605846"/>
    </source>
</evidence>
<feature type="domain" description="Something about silencing protein 4" evidence="3">
    <location>
        <begin position="102"/>
        <end position="166"/>
    </location>
</feature>
<evidence type="ECO:0000259" key="3">
    <source>
        <dbReference type="Pfam" id="PF15460"/>
    </source>
</evidence>
<name>A0A8H7BYM4_9FUNG</name>
<sequence length="272" mass="31529">MPHQPKARSHAGHKRALPARHSFLTDAVQAVLENQTKQNEPSITGQSILEVLPTGPIPKDYHQHPFEEQAVETQAGHPLPVPDFIVLSPRLDKQSDKIVTEPIPEDYYLKRHRKHEMEEKKQKNREKERLQHELYQQQQMVDRIRSMDKSTLLSIISSLRHREGEEEEEEGEGEEDQVDVDAVHGQLLRDAEETLRRYEMLGFGRRLKKKPDVSKPPIHTFEQLVLATQRSARRSPRNVMAFGRKVPPMKQTEFSLPKKLFGSLMDARMAKH</sequence>
<protein>
    <recommendedName>
        <fullName evidence="3">Something about silencing protein 4 domain-containing protein</fullName>
    </recommendedName>
</protein>
<organism evidence="4 5">
    <name type="scientific">Apophysomyces ossiformis</name>
    <dbReference type="NCBI Taxonomy" id="679940"/>
    <lineage>
        <taxon>Eukaryota</taxon>
        <taxon>Fungi</taxon>
        <taxon>Fungi incertae sedis</taxon>
        <taxon>Mucoromycota</taxon>
        <taxon>Mucoromycotina</taxon>
        <taxon>Mucoromycetes</taxon>
        <taxon>Mucorales</taxon>
        <taxon>Mucorineae</taxon>
        <taxon>Mucoraceae</taxon>
        <taxon>Apophysomyces</taxon>
    </lineage>
</organism>
<accession>A0A8H7BYM4</accession>
<evidence type="ECO:0000256" key="2">
    <source>
        <dbReference type="SAM" id="MobiDB-lite"/>
    </source>
</evidence>
<feature type="region of interest" description="Disordered" evidence="2">
    <location>
        <begin position="158"/>
        <end position="178"/>
    </location>
</feature>
<keyword evidence="5" id="KW-1185">Reference proteome</keyword>
<feature type="compositionally biased region" description="Acidic residues" evidence="2">
    <location>
        <begin position="165"/>
        <end position="178"/>
    </location>
</feature>
<dbReference type="InterPro" id="IPR029184">
    <property type="entry name" value="Sas4_dom"/>
</dbReference>
<dbReference type="Gene3D" id="6.10.250.3170">
    <property type="match status" value="1"/>
</dbReference>
<dbReference type="Pfam" id="PF15460">
    <property type="entry name" value="SAS4"/>
    <property type="match status" value="1"/>
</dbReference>
<dbReference type="AlphaFoldDB" id="A0A8H7BYM4"/>
<proteinExistence type="predicted"/>
<comment type="caution">
    <text evidence="4">The sequence shown here is derived from an EMBL/GenBank/DDBJ whole genome shotgun (WGS) entry which is preliminary data.</text>
</comment>
<dbReference type="Proteomes" id="UP000605846">
    <property type="component" value="Unassembled WGS sequence"/>
</dbReference>
<evidence type="ECO:0000313" key="4">
    <source>
        <dbReference type="EMBL" id="KAF7731595.1"/>
    </source>
</evidence>
<gene>
    <name evidence="4" type="ORF">EC973_009359</name>
</gene>
<keyword evidence="1" id="KW-0175">Coiled coil</keyword>
<reference evidence="4" key="1">
    <citation type="submission" date="2020-01" db="EMBL/GenBank/DDBJ databases">
        <title>Genome Sequencing of Three Apophysomyces-Like Fungal Strains Confirms a Novel Fungal Genus in the Mucoromycota with divergent Burkholderia-like Endosymbiotic Bacteria.</title>
        <authorList>
            <person name="Stajich J.E."/>
            <person name="Macias A.M."/>
            <person name="Carter-House D."/>
            <person name="Lovett B."/>
            <person name="Kasson L.R."/>
            <person name="Berry K."/>
            <person name="Grigoriev I."/>
            <person name="Chang Y."/>
            <person name="Spatafora J."/>
            <person name="Kasson M.T."/>
        </authorList>
    </citation>
    <scope>NUCLEOTIDE SEQUENCE</scope>
    <source>
        <strain evidence="4">NRRL A-21654</strain>
    </source>
</reference>
<evidence type="ECO:0000256" key="1">
    <source>
        <dbReference type="SAM" id="Coils"/>
    </source>
</evidence>
<feature type="coiled-coil region" evidence="1">
    <location>
        <begin position="113"/>
        <end position="140"/>
    </location>
</feature>
<dbReference type="EMBL" id="JABAYA010000009">
    <property type="protein sequence ID" value="KAF7731595.1"/>
    <property type="molecule type" value="Genomic_DNA"/>
</dbReference>